<feature type="region of interest" description="Disordered" evidence="1">
    <location>
        <begin position="323"/>
        <end position="378"/>
    </location>
</feature>
<comment type="caution">
    <text evidence="2">The sequence shown here is derived from an EMBL/GenBank/DDBJ whole genome shotgun (WGS) entry which is preliminary data.</text>
</comment>
<feature type="region of interest" description="Disordered" evidence="1">
    <location>
        <begin position="172"/>
        <end position="191"/>
    </location>
</feature>
<dbReference type="OrthoDB" id="660348at2759"/>
<feature type="compositionally biased region" description="Low complexity" evidence="1">
    <location>
        <begin position="323"/>
        <end position="336"/>
    </location>
</feature>
<feature type="region of interest" description="Disordered" evidence="1">
    <location>
        <begin position="89"/>
        <end position="112"/>
    </location>
</feature>
<dbReference type="AlphaFoldDB" id="S8DSL7"/>
<dbReference type="PANTHER" id="PTHR46837:SF5">
    <property type="entry name" value="PROTEIN MLN51 HOMOLOG"/>
    <property type="match status" value="1"/>
</dbReference>
<proteinExistence type="predicted"/>
<reference evidence="2 3" key="1">
    <citation type="journal article" date="2013" name="BMC Genomics">
        <title>The miniature genome of a carnivorous plant Genlisea aurea contains a low number of genes and short non-coding sequences.</title>
        <authorList>
            <person name="Leushkin E.V."/>
            <person name="Sutormin R.A."/>
            <person name="Nabieva E.R."/>
            <person name="Penin A.A."/>
            <person name="Kondrashov A.S."/>
            <person name="Logacheva M.D."/>
        </authorList>
    </citation>
    <scope>NUCLEOTIDE SEQUENCE [LARGE SCALE GENOMIC DNA]</scope>
</reference>
<dbReference type="PANTHER" id="PTHR46837">
    <property type="entry name" value="PROTEIN MLN51 HOMOLOG"/>
    <property type="match status" value="1"/>
</dbReference>
<dbReference type="GO" id="GO:0006397">
    <property type="term" value="P:mRNA processing"/>
    <property type="evidence" value="ECO:0007669"/>
    <property type="project" value="InterPro"/>
</dbReference>
<accession>S8DSL7</accession>
<dbReference type="GO" id="GO:0003729">
    <property type="term" value="F:mRNA binding"/>
    <property type="evidence" value="ECO:0007669"/>
    <property type="project" value="InterPro"/>
</dbReference>
<dbReference type="InterPro" id="IPR044796">
    <property type="entry name" value="MLN51_plant"/>
</dbReference>
<feature type="compositionally biased region" description="Polar residues" evidence="1">
    <location>
        <begin position="44"/>
        <end position="68"/>
    </location>
</feature>
<evidence type="ECO:0000313" key="3">
    <source>
        <dbReference type="Proteomes" id="UP000015453"/>
    </source>
</evidence>
<organism evidence="2 3">
    <name type="scientific">Genlisea aurea</name>
    <dbReference type="NCBI Taxonomy" id="192259"/>
    <lineage>
        <taxon>Eukaryota</taxon>
        <taxon>Viridiplantae</taxon>
        <taxon>Streptophyta</taxon>
        <taxon>Embryophyta</taxon>
        <taxon>Tracheophyta</taxon>
        <taxon>Spermatophyta</taxon>
        <taxon>Magnoliopsida</taxon>
        <taxon>eudicotyledons</taxon>
        <taxon>Gunneridae</taxon>
        <taxon>Pentapetalae</taxon>
        <taxon>asterids</taxon>
        <taxon>lamiids</taxon>
        <taxon>Lamiales</taxon>
        <taxon>Lentibulariaceae</taxon>
        <taxon>Genlisea</taxon>
    </lineage>
</organism>
<name>S8DSL7_9LAMI</name>
<gene>
    <name evidence="2" type="ORF">M569_11964</name>
</gene>
<keyword evidence="3" id="KW-1185">Reference proteome</keyword>
<dbReference type="Proteomes" id="UP000015453">
    <property type="component" value="Unassembled WGS sequence"/>
</dbReference>
<feature type="region of interest" description="Disordered" evidence="1">
    <location>
        <begin position="1"/>
        <end position="69"/>
    </location>
</feature>
<feature type="compositionally biased region" description="Low complexity" evidence="1">
    <location>
        <begin position="97"/>
        <end position="112"/>
    </location>
</feature>
<feature type="non-terminal residue" evidence="2">
    <location>
        <position position="1"/>
    </location>
</feature>
<dbReference type="EMBL" id="AUSU01005866">
    <property type="protein sequence ID" value="EPS62822.1"/>
    <property type="molecule type" value="Genomic_DNA"/>
</dbReference>
<protein>
    <submittedName>
        <fullName evidence="2">Uncharacterized protein</fullName>
    </submittedName>
</protein>
<evidence type="ECO:0000256" key="1">
    <source>
        <dbReference type="SAM" id="MobiDB-lite"/>
    </source>
</evidence>
<evidence type="ECO:0000313" key="2">
    <source>
        <dbReference type="EMBL" id="EPS62822.1"/>
    </source>
</evidence>
<sequence length="378" mass="39887">PASNPQPEKMLPRKQVASSLNVASPPFYPTGSSTKDNNMARDIQSASINHSGQQSYTNKNTNVGQSSAMMRGKNMVDSVNVDRLYIDDSPAISSGKQSSSVQMPLSSSLDSIPSQSQLRSLGRGLNHVVQMPYQPLLAGNQLNRAFSSSHLQGGQLNPGQFISQTSGQQFVQSLPSRAQVSSPPKTDGTMNLLESENLDSASETNQSKTALVAKGRGITEISAKGSFIYGGAQVIGAPGSTGRGHSDQNFPAFLPVMQFGGQHPGGIGVPALGMAFPGYVGQPQTGIGSSEMTWLPVLAGAAGALGATYCPPYITVDGSYNPRPSAPASSVSPSLSKENNGTEVENDWGPTQRAEPSAEEVSQRPKNPRRYTEMKFNQ</sequence>
<dbReference type="GO" id="GO:0035145">
    <property type="term" value="C:exon-exon junction complex"/>
    <property type="evidence" value="ECO:0007669"/>
    <property type="project" value="InterPro"/>
</dbReference>